<feature type="transmembrane region" description="Helical" evidence="1">
    <location>
        <begin position="20"/>
        <end position="41"/>
    </location>
</feature>
<organism evidence="2 3">
    <name type="scientific">Spirosoma endbachense</name>
    <dbReference type="NCBI Taxonomy" id="2666025"/>
    <lineage>
        <taxon>Bacteria</taxon>
        <taxon>Pseudomonadati</taxon>
        <taxon>Bacteroidota</taxon>
        <taxon>Cytophagia</taxon>
        <taxon>Cytophagales</taxon>
        <taxon>Cytophagaceae</taxon>
        <taxon>Spirosoma</taxon>
    </lineage>
</organism>
<keyword evidence="3" id="KW-1185">Reference proteome</keyword>
<evidence type="ECO:0000256" key="1">
    <source>
        <dbReference type="SAM" id="Phobius"/>
    </source>
</evidence>
<protein>
    <submittedName>
        <fullName evidence="2">DUF4421 domain-containing protein</fullName>
    </submittedName>
</protein>
<dbReference type="Pfam" id="PF14391">
    <property type="entry name" value="DUF4421"/>
    <property type="match status" value="1"/>
</dbReference>
<accession>A0A6P1VWV4</accession>
<dbReference type="KEGG" id="senf:GJR95_16760"/>
<sequence>MPSSSLLSPKTRIKQSVTFYQYWGIWSVLILICLVNPTTAYGQGLRLLGIPLDTLLRTKIPRVNSAYITTYYGRLHLYLISDRQDYTLRLRGLNHSLLYKPNLAWTLGIGFDYKWAGTELTIKLPWLGYNTVQKGKTKPFGISLNLNNRRLWIAGQYQFYRGFYVANPDLLEPDWLAHHSMYPYRNDLKSQTLASHVQYLFNPLRISIPASLLQREGQRQAAGSWVIGSFLTYQRIHADSALVPLAMQADFPTESSIQGVNSLALGVDGGYMQTIVLGKYYFINMSLRPGLSLLVTKTTFTNQSPLTHLGLGWQGLASLTLGYSTTRYYGGIYASAALTNRAFRDGFVHTETDYIRLVAGKRLRYRPKGLIKKLPGLQ</sequence>
<evidence type="ECO:0000313" key="3">
    <source>
        <dbReference type="Proteomes" id="UP000464577"/>
    </source>
</evidence>
<dbReference type="AlphaFoldDB" id="A0A6P1VWV4"/>
<keyword evidence="1" id="KW-1133">Transmembrane helix</keyword>
<keyword evidence="1" id="KW-0472">Membrane</keyword>
<name>A0A6P1VWV4_9BACT</name>
<dbReference type="EMBL" id="CP045997">
    <property type="protein sequence ID" value="QHV96562.1"/>
    <property type="molecule type" value="Genomic_DNA"/>
</dbReference>
<keyword evidence="1" id="KW-0812">Transmembrane</keyword>
<proteinExistence type="predicted"/>
<reference evidence="2 3" key="1">
    <citation type="submission" date="2019-11" db="EMBL/GenBank/DDBJ databases">
        <title>Spirosoma endbachense sp. nov., isolated from a natural salt meadow.</title>
        <authorList>
            <person name="Rojas J."/>
            <person name="Ambika Manirajan B."/>
            <person name="Ratering S."/>
            <person name="Suarez C."/>
            <person name="Geissler-Plaum R."/>
            <person name="Schnell S."/>
        </authorList>
    </citation>
    <scope>NUCLEOTIDE SEQUENCE [LARGE SCALE GENOMIC DNA]</scope>
    <source>
        <strain evidence="2 3">I-24</strain>
    </source>
</reference>
<dbReference type="Proteomes" id="UP000464577">
    <property type="component" value="Chromosome"/>
</dbReference>
<gene>
    <name evidence="2" type="ORF">GJR95_16760</name>
</gene>
<evidence type="ECO:0000313" key="2">
    <source>
        <dbReference type="EMBL" id="QHV96562.1"/>
    </source>
</evidence>
<dbReference type="InterPro" id="IPR025535">
    <property type="entry name" value="DUF4421"/>
</dbReference>